<feature type="coiled-coil region" evidence="1">
    <location>
        <begin position="310"/>
        <end position="337"/>
    </location>
</feature>
<accession>A0AAD6JGD7</accession>
<dbReference type="EMBL" id="JAPFFJ010000017">
    <property type="protein sequence ID" value="KAJ6404559.1"/>
    <property type="molecule type" value="Genomic_DNA"/>
</dbReference>
<evidence type="ECO:0000256" key="1">
    <source>
        <dbReference type="SAM" id="Coils"/>
    </source>
</evidence>
<evidence type="ECO:0000313" key="3">
    <source>
        <dbReference type="EMBL" id="KAJ6404559.1"/>
    </source>
</evidence>
<feature type="domain" description="Glycosyl transferase CAP10" evidence="2">
    <location>
        <begin position="50"/>
        <end position="258"/>
    </location>
</feature>
<sequence length="345" mass="41080">MVERAKDYAHFRLVILKGKIYVEKYKKSFHTRDVFTIWGISQLLRLYPGKVPDLELMFWCEDRPVILKKDYQGTNATSSPSIFQYCGHEDALGIVFPDWTFWGWAETNVRPWKILSRDLQRSQQKDQDWRAESEQGYEHSKLEDQCTHRYKIYIEGRGWSVSDKYILACDSMTLFVKPEYYDFFIRSMVPLQHYWPVSARNKCRDIKFAVEWGNSHTDKAQAIGKAGSKFIQENLKMERVYDYMFHLLTKYSELLKFKPRIPEGAAEVCSESMARPRRGLWKEFMAETQVNFPSDTLPCTMPPPYESRTLEAFNERKENVIRQVEKWEKEIREKIITKKQQVLHF</sequence>
<dbReference type="PANTHER" id="PTHR12203">
    <property type="entry name" value="KDEL LYS-ASP-GLU-LEU CONTAINING - RELATED"/>
    <property type="match status" value="1"/>
</dbReference>
<dbReference type="InterPro" id="IPR051091">
    <property type="entry name" value="O-Glucosyltr/Glycosyltrsf_90"/>
</dbReference>
<gene>
    <name evidence="3" type="ORF">OIU84_012683</name>
</gene>
<dbReference type="PANTHER" id="PTHR12203:SF98">
    <property type="entry name" value="GLYCOSYLTRANSFERASE"/>
    <property type="match status" value="1"/>
</dbReference>
<name>A0AAD6JGD7_9ROSI</name>
<proteinExistence type="predicted"/>
<dbReference type="SMART" id="SM00672">
    <property type="entry name" value="CAP10"/>
    <property type="match status" value="1"/>
</dbReference>
<evidence type="ECO:0000259" key="2">
    <source>
        <dbReference type="SMART" id="SM00672"/>
    </source>
</evidence>
<evidence type="ECO:0000313" key="4">
    <source>
        <dbReference type="Proteomes" id="UP001162972"/>
    </source>
</evidence>
<keyword evidence="1" id="KW-0175">Coiled coil</keyword>
<dbReference type="InterPro" id="IPR006598">
    <property type="entry name" value="CAP10"/>
</dbReference>
<organism evidence="3 4">
    <name type="scientific">Salix udensis</name>
    <dbReference type="NCBI Taxonomy" id="889485"/>
    <lineage>
        <taxon>Eukaryota</taxon>
        <taxon>Viridiplantae</taxon>
        <taxon>Streptophyta</taxon>
        <taxon>Embryophyta</taxon>
        <taxon>Tracheophyta</taxon>
        <taxon>Spermatophyta</taxon>
        <taxon>Magnoliopsida</taxon>
        <taxon>eudicotyledons</taxon>
        <taxon>Gunneridae</taxon>
        <taxon>Pentapetalae</taxon>
        <taxon>rosids</taxon>
        <taxon>fabids</taxon>
        <taxon>Malpighiales</taxon>
        <taxon>Salicaceae</taxon>
        <taxon>Saliceae</taxon>
        <taxon>Salix</taxon>
    </lineage>
</organism>
<dbReference type="Proteomes" id="UP001162972">
    <property type="component" value="Chromosome 2"/>
</dbReference>
<comment type="caution">
    <text evidence="3">The sequence shown here is derived from an EMBL/GenBank/DDBJ whole genome shotgun (WGS) entry which is preliminary data.</text>
</comment>
<reference evidence="3 4" key="1">
    <citation type="journal article" date="2023" name="Int. J. Mol. Sci.">
        <title>De Novo Assembly and Annotation of 11 Diverse Shrub Willow (Salix) Genomes Reveals Novel Gene Organization in Sex-Linked Regions.</title>
        <authorList>
            <person name="Hyden B."/>
            <person name="Feng K."/>
            <person name="Yates T.B."/>
            <person name="Jawdy S."/>
            <person name="Cereghino C."/>
            <person name="Smart L.B."/>
            <person name="Muchero W."/>
        </authorList>
    </citation>
    <scope>NUCLEOTIDE SEQUENCE [LARGE SCALE GENOMIC DNA]</scope>
    <source>
        <tissue evidence="3">Shoot tip</tissue>
    </source>
</reference>
<keyword evidence="4" id="KW-1185">Reference proteome</keyword>
<dbReference type="AlphaFoldDB" id="A0AAD6JGD7"/>
<dbReference type="Pfam" id="PF05686">
    <property type="entry name" value="Glyco_transf_90"/>
    <property type="match status" value="2"/>
</dbReference>
<protein>
    <recommendedName>
        <fullName evidence="2">Glycosyl transferase CAP10 domain-containing protein</fullName>
    </recommendedName>
</protein>